<organism evidence="3 4">
    <name type="scientific">Azotobacter chroococcum</name>
    <dbReference type="NCBI Taxonomy" id="353"/>
    <lineage>
        <taxon>Bacteria</taxon>
        <taxon>Pseudomonadati</taxon>
        <taxon>Pseudomonadota</taxon>
        <taxon>Gammaproteobacteria</taxon>
        <taxon>Pseudomonadales</taxon>
        <taxon>Pseudomonadaceae</taxon>
        <taxon>Azotobacter</taxon>
    </lineage>
</organism>
<feature type="signal peptide" evidence="2">
    <location>
        <begin position="1"/>
        <end position="21"/>
    </location>
</feature>
<keyword evidence="2" id="KW-0732">Signal</keyword>
<protein>
    <recommendedName>
        <fullName evidence="5">Adhesin</fullName>
    </recommendedName>
</protein>
<comment type="caution">
    <text evidence="3">The sequence shown here is derived from an EMBL/GenBank/DDBJ whole genome shotgun (WGS) entry which is preliminary data.</text>
</comment>
<evidence type="ECO:0000313" key="3">
    <source>
        <dbReference type="EMBL" id="NHN79778.1"/>
    </source>
</evidence>
<dbReference type="EMBL" id="JAAPAP010000027">
    <property type="protein sequence ID" value="NHN79778.1"/>
    <property type="molecule type" value="Genomic_DNA"/>
</dbReference>
<dbReference type="RefSeq" id="WP_165894154.1">
    <property type="nucleotide sequence ID" value="NZ_JAAPAP010000027.1"/>
</dbReference>
<evidence type="ECO:0000256" key="2">
    <source>
        <dbReference type="SAM" id="SignalP"/>
    </source>
</evidence>
<proteinExistence type="predicted"/>
<evidence type="ECO:0008006" key="5">
    <source>
        <dbReference type="Google" id="ProtNLM"/>
    </source>
</evidence>
<dbReference type="AlphaFoldDB" id="A0AA43ZBX6"/>
<sequence length="176" mass="17727">MKSLSPIFAALLALSAGLAFADAQAGERRVVRTNGQGGGSATQLERHAGQRGSLQRGRVMVADGQGNASAARGASLQGSDGGSLERRASRSRSDDGSRQSERSLSATASQGSSLQSNGNLSYSAESGLSQNRSTSLTNAATGNSLQGSTSYSRDGGLTRSVACLDASGASIACPSR</sequence>
<feature type="compositionally biased region" description="Basic and acidic residues" evidence="1">
    <location>
        <begin position="83"/>
        <end position="101"/>
    </location>
</feature>
<reference evidence="3" key="1">
    <citation type="submission" date="2020-03" db="EMBL/GenBank/DDBJ databases">
        <title>Genome assembly of Azotobacter chroococcum W5.</title>
        <authorList>
            <person name="Kannepalli A."/>
        </authorList>
    </citation>
    <scope>NUCLEOTIDE SEQUENCE</scope>
    <source>
        <strain evidence="3">W5</strain>
    </source>
</reference>
<evidence type="ECO:0000256" key="1">
    <source>
        <dbReference type="SAM" id="MobiDB-lite"/>
    </source>
</evidence>
<feature type="compositionally biased region" description="Polar residues" evidence="1">
    <location>
        <begin position="134"/>
        <end position="152"/>
    </location>
</feature>
<feature type="region of interest" description="Disordered" evidence="1">
    <location>
        <begin position="33"/>
        <end position="129"/>
    </location>
</feature>
<evidence type="ECO:0000313" key="4">
    <source>
        <dbReference type="Proteomes" id="UP000736384"/>
    </source>
</evidence>
<gene>
    <name evidence="3" type="ORF">HA520_21295</name>
</gene>
<feature type="compositionally biased region" description="Polar residues" evidence="1">
    <location>
        <begin position="104"/>
        <end position="129"/>
    </location>
</feature>
<dbReference type="Proteomes" id="UP000736384">
    <property type="component" value="Unassembled WGS sequence"/>
</dbReference>
<feature type="region of interest" description="Disordered" evidence="1">
    <location>
        <begin position="134"/>
        <end position="153"/>
    </location>
</feature>
<feature type="chain" id="PRO_5041314720" description="Adhesin" evidence="2">
    <location>
        <begin position="22"/>
        <end position="176"/>
    </location>
</feature>
<accession>A0AA43ZBX6</accession>
<name>A0AA43ZBX6_9GAMM</name>